<keyword evidence="1" id="KW-0285">Flavoprotein</keyword>
<dbReference type="SUPFAM" id="SSF51905">
    <property type="entry name" value="FAD/NAD(P)-binding domain"/>
    <property type="match status" value="1"/>
</dbReference>
<dbReference type="PANTHER" id="PTHR48105">
    <property type="entry name" value="THIOREDOXIN REDUCTASE 1-RELATED-RELATED"/>
    <property type="match status" value="1"/>
</dbReference>
<name>A0A497ES19_9CREN</name>
<dbReference type="PRINTS" id="PR00368">
    <property type="entry name" value="FADPNR"/>
</dbReference>
<evidence type="ECO:0000313" key="4">
    <source>
        <dbReference type="EMBL" id="RLE49510.1"/>
    </source>
</evidence>
<dbReference type="Gene3D" id="3.50.50.60">
    <property type="entry name" value="FAD/NAD(P)-binding domain"/>
    <property type="match status" value="2"/>
</dbReference>
<dbReference type="EMBL" id="QMQV01000032">
    <property type="protein sequence ID" value="RLE49510.1"/>
    <property type="molecule type" value="Genomic_DNA"/>
</dbReference>
<protein>
    <submittedName>
        <fullName evidence="4">Thioredoxin-disulfide reductase</fullName>
    </submittedName>
</protein>
<gene>
    <name evidence="4" type="ORF">DRJ31_04665</name>
</gene>
<feature type="domain" description="FAD/NAD(P)-binding" evidence="3">
    <location>
        <begin position="5"/>
        <end position="292"/>
    </location>
</feature>
<dbReference type="Proteomes" id="UP000278475">
    <property type="component" value="Unassembled WGS sequence"/>
</dbReference>
<dbReference type="Pfam" id="PF07992">
    <property type="entry name" value="Pyr_redox_2"/>
    <property type="match status" value="1"/>
</dbReference>
<evidence type="ECO:0000259" key="3">
    <source>
        <dbReference type="Pfam" id="PF07992"/>
    </source>
</evidence>
<dbReference type="AlphaFoldDB" id="A0A497ES19"/>
<comment type="caution">
    <text evidence="4">The sequence shown here is derived from an EMBL/GenBank/DDBJ whole genome shotgun (WGS) entry which is preliminary data.</text>
</comment>
<sequence>MLQEFDCIVVGAGPSGLAAAIFLRVDGWSTLILEKGDVGGQAGMAYIVSNYLGFPPGPSDILVDNMFKQLTKPPPEGLGAQLKTETVTKLDVDNKIVYTDKDSYKAKAILLATGSNMQKLNVPGEEKFLGKGVTYNAKKDLEHFTNKKVVVIGGGNSAIDAAVLAKTKTNDVKLVHRREILRANFLPRKRLERANIEVLYNKDVVEIRGDEKVHSIVLRDVKTKEESVLPVDWVVIAIGTVPNIELAKQAGLELSNGYVKINENFMTSKEGIFACGEIAGSDQHILTAAAHGALAGMAISRYLALEKLKRGENLPGAVAGKYPEEYMEMLKKS</sequence>
<dbReference type="InterPro" id="IPR050097">
    <property type="entry name" value="Ferredoxin-NADP_redctase_2"/>
</dbReference>
<accession>A0A497ES19</accession>
<dbReference type="PRINTS" id="PR00469">
    <property type="entry name" value="PNDRDTASEII"/>
</dbReference>
<evidence type="ECO:0000256" key="2">
    <source>
        <dbReference type="ARBA" id="ARBA00023002"/>
    </source>
</evidence>
<dbReference type="InterPro" id="IPR023753">
    <property type="entry name" value="FAD/NAD-binding_dom"/>
</dbReference>
<evidence type="ECO:0000313" key="5">
    <source>
        <dbReference type="Proteomes" id="UP000278475"/>
    </source>
</evidence>
<evidence type="ECO:0000256" key="1">
    <source>
        <dbReference type="ARBA" id="ARBA00022630"/>
    </source>
</evidence>
<organism evidence="4 5">
    <name type="scientific">Thermoproteota archaeon</name>
    <dbReference type="NCBI Taxonomy" id="2056631"/>
    <lineage>
        <taxon>Archaea</taxon>
        <taxon>Thermoproteota</taxon>
    </lineage>
</organism>
<keyword evidence="2" id="KW-0560">Oxidoreductase</keyword>
<proteinExistence type="predicted"/>
<reference evidence="4 5" key="1">
    <citation type="submission" date="2018-06" db="EMBL/GenBank/DDBJ databases">
        <title>Extensive metabolic versatility and redundancy in microbially diverse, dynamic hydrothermal sediments.</title>
        <authorList>
            <person name="Dombrowski N."/>
            <person name="Teske A."/>
            <person name="Baker B.J."/>
        </authorList>
    </citation>
    <scope>NUCLEOTIDE SEQUENCE [LARGE SCALE GENOMIC DNA]</scope>
    <source>
        <strain evidence="4">B66_G16</strain>
    </source>
</reference>
<dbReference type="InterPro" id="IPR036188">
    <property type="entry name" value="FAD/NAD-bd_sf"/>
</dbReference>
<dbReference type="GO" id="GO:0016491">
    <property type="term" value="F:oxidoreductase activity"/>
    <property type="evidence" value="ECO:0007669"/>
    <property type="project" value="UniProtKB-KW"/>
</dbReference>